<dbReference type="EMBL" id="BTGU01000060">
    <property type="protein sequence ID" value="GMN55943.1"/>
    <property type="molecule type" value="Genomic_DNA"/>
</dbReference>
<organism evidence="2 3">
    <name type="scientific">Ficus carica</name>
    <name type="common">Common fig</name>
    <dbReference type="NCBI Taxonomy" id="3494"/>
    <lineage>
        <taxon>Eukaryota</taxon>
        <taxon>Viridiplantae</taxon>
        <taxon>Streptophyta</taxon>
        <taxon>Embryophyta</taxon>
        <taxon>Tracheophyta</taxon>
        <taxon>Spermatophyta</taxon>
        <taxon>Magnoliopsida</taxon>
        <taxon>eudicotyledons</taxon>
        <taxon>Gunneridae</taxon>
        <taxon>Pentapetalae</taxon>
        <taxon>rosids</taxon>
        <taxon>fabids</taxon>
        <taxon>Rosales</taxon>
        <taxon>Moraceae</taxon>
        <taxon>Ficeae</taxon>
        <taxon>Ficus</taxon>
    </lineage>
</organism>
<feature type="chain" id="PRO_5041639896" description="Secreted protein" evidence="1">
    <location>
        <begin position="19"/>
        <end position="68"/>
    </location>
</feature>
<dbReference type="Proteomes" id="UP001187192">
    <property type="component" value="Unassembled WGS sequence"/>
</dbReference>
<keyword evidence="3" id="KW-1185">Reference proteome</keyword>
<sequence length="68" mass="7765">MILRKLCSLGLFYFLCCCNMEWWNRKDADNFCTLEVVIVLVVGSNAGQNTAIGLNAFDFAFFCYFNCS</sequence>
<accession>A0AA88DDV7</accession>
<evidence type="ECO:0000313" key="3">
    <source>
        <dbReference type="Proteomes" id="UP001187192"/>
    </source>
</evidence>
<feature type="signal peptide" evidence="1">
    <location>
        <begin position="1"/>
        <end position="18"/>
    </location>
</feature>
<evidence type="ECO:0000256" key="1">
    <source>
        <dbReference type="SAM" id="SignalP"/>
    </source>
</evidence>
<reference evidence="2" key="1">
    <citation type="submission" date="2023-07" db="EMBL/GenBank/DDBJ databases">
        <title>draft genome sequence of fig (Ficus carica).</title>
        <authorList>
            <person name="Takahashi T."/>
            <person name="Nishimura K."/>
        </authorList>
    </citation>
    <scope>NUCLEOTIDE SEQUENCE</scope>
</reference>
<keyword evidence="1" id="KW-0732">Signal</keyword>
<dbReference type="AlphaFoldDB" id="A0AA88DDV7"/>
<name>A0AA88DDV7_FICCA</name>
<comment type="caution">
    <text evidence="2">The sequence shown here is derived from an EMBL/GenBank/DDBJ whole genome shotgun (WGS) entry which is preliminary data.</text>
</comment>
<proteinExistence type="predicted"/>
<protein>
    <recommendedName>
        <fullName evidence="4">Secreted protein</fullName>
    </recommendedName>
</protein>
<evidence type="ECO:0008006" key="4">
    <source>
        <dbReference type="Google" id="ProtNLM"/>
    </source>
</evidence>
<evidence type="ECO:0000313" key="2">
    <source>
        <dbReference type="EMBL" id="GMN55943.1"/>
    </source>
</evidence>
<gene>
    <name evidence="2" type="ORF">TIFTF001_025067</name>
</gene>